<feature type="compositionally biased region" description="Low complexity" evidence="1">
    <location>
        <begin position="1341"/>
        <end position="1362"/>
    </location>
</feature>
<evidence type="ECO:0000256" key="1">
    <source>
        <dbReference type="SAM" id="MobiDB-lite"/>
    </source>
</evidence>
<comment type="caution">
    <text evidence="3">The sequence shown here is derived from an EMBL/GenBank/DDBJ whole genome shotgun (WGS) entry which is preliminary data.</text>
</comment>
<feature type="compositionally biased region" description="Low complexity" evidence="1">
    <location>
        <begin position="238"/>
        <end position="257"/>
    </location>
</feature>
<feature type="region of interest" description="Disordered" evidence="1">
    <location>
        <begin position="1394"/>
        <end position="1413"/>
    </location>
</feature>
<dbReference type="PANTHER" id="PTHR45979:SF30">
    <property type="entry name" value="NUCLEOTIDYLTRANSFERASE"/>
    <property type="match status" value="1"/>
</dbReference>
<dbReference type="InterPro" id="IPR058920">
    <property type="entry name" value="PAP-OAS1-bd-rel"/>
</dbReference>
<feature type="compositionally biased region" description="Basic and acidic residues" evidence="1">
    <location>
        <begin position="1019"/>
        <end position="1029"/>
    </location>
</feature>
<feature type="compositionally biased region" description="Polar residues" evidence="1">
    <location>
        <begin position="1032"/>
        <end position="1060"/>
    </location>
</feature>
<dbReference type="Gene3D" id="1.10.1410.10">
    <property type="match status" value="1"/>
</dbReference>
<dbReference type="VEuPathDB" id="TriTrypDB:LdCL_180019700"/>
<feature type="region of interest" description="Disordered" evidence="1">
    <location>
        <begin position="822"/>
        <end position="908"/>
    </location>
</feature>
<dbReference type="VEuPathDB" id="TriTrypDB:LDHU3_18.1820"/>
<feature type="compositionally biased region" description="Polar residues" evidence="1">
    <location>
        <begin position="215"/>
        <end position="230"/>
    </location>
</feature>
<gene>
    <name evidence="3" type="ORF">CGC21_5375</name>
</gene>
<feature type="compositionally biased region" description="Low complexity" evidence="1">
    <location>
        <begin position="838"/>
        <end position="854"/>
    </location>
</feature>
<feature type="compositionally biased region" description="Low complexity" evidence="1">
    <location>
        <begin position="39"/>
        <end position="52"/>
    </location>
</feature>
<reference evidence="4" key="1">
    <citation type="submission" date="2019-02" db="EMBL/GenBank/DDBJ databases">
        <title>FDA dAtabase for Regulatory Grade micrObial Sequences (FDA-ARGOS): Supporting development and validation of Infectious Disease Dx tests.</title>
        <authorList>
            <person name="Duncan R."/>
            <person name="Fisher C."/>
            <person name="Tallon L."/>
            <person name="Sadzewicz L."/>
            <person name="Sengamalay N."/>
            <person name="Ott S."/>
            <person name="Godinez A."/>
            <person name="Nagaraj S."/>
            <person name="Vavikolanu K."/>
            <person name="Nadendla S."/>
            <person name="Aluvathingal J."/>
            <person name="Sichtig H."/>
        </authorList>
    </citation>
    <scope>NUCLEOTIDE SEQUENCE [LARGE SCALE GENOMIC DNA]</scope>
    <source>
        <strain evidence="4">FDAARGOS_361</strain>
    </source>
</reference>
<feature type="compositionally biased region" description="Basic and acidic residues" evidence="1">
    <location>
        <begin position="198"/>
        <end position="209"/>
    </location>
</feature>
<name>A0A504XS13_LEIDO</name>
<dbReference type="VEuPathDB" id="TriTrypDB:LdBPK_181430.1"/>
<feature type="compositionally biased region" description="Polar residues" evidence="1">
    <location>
        <begin position="53"/>
        <end position="66"/>
    </location>
</feature>
<feature type="region of interest" description="Disordered" evidence="1">
    <location>
        <begin position="1019"/>
        <end position="1060"/>
    </location>
</feature>
<proteinExistence type="predicted"/>
<organism evidence="3 4">
    <name type="scientific">Leishmania donovani</name>
    <dbReference type="NCBI Taxonomy" id="5661"/>
    <lineage>
        <taxon>Eukaryota</taxon>
        <taxon>Discoba</taxon>
        <taxon>Euglenozoa</taxon>
        <taxon>Kinetoplastea</taxon>
        <taxon>Metakinetoplastina</taxon>
        <taxon>Trypanosomatida</taxon>
        <taxon>Trypanosomatidae</taxon>
        <taxon>Leishmaniinae</taxon>
        <taxon>Leishmania</taxon>
    </lineage>
</organism>
<dbReference type="SUPFAM" id="SSF81631">
    <property type="entry name" value="PAP/OAS1 substrate-binding domain"/>
    <property type="match status" value="1"/>
</dbReference>
<feature type="compositionally biased region" description="Low complexity" evidence="1">
    <location>
        <begin position="159"/>
        <end position="168"/>
    </location>
</feature>
<feature type="region of interest" description="Disordered" evidence="1">
    <location>
        <begin position="114"/>
        <end position="257"/>
    </location>
</feature>
<dbReference type="PANTHER" id="PTHR45979">
    <property type="entry name" value="PAP/OAS1 SUBSTRATE-BINDING DOMAIN SUPERFAMILY"/>
    <property type="match status" value="1"/>
</dbReference>
<feature type="region of interest" description="Disordered" evidence="1">
    <location>
        <begin position="1428"/>
        <end position="1459"/>
    </location>
</feature>
<accession>A0A504XS13</accession>
<protein>
    <recommendedName>
        <fullName evidence="2">PAP/OAS1 substrate-binding-related domain-containing protein</fullName>
    </recommendedName>
</protein>
<dbReference type="Pfam" id="PF26180">
    <property type="entry name" value="PAP-OAS1"/>
    <property type="match status" value="1"/>
</dbReference>
<dbReference type="EMBL" id="RHLC01000025">
    <property type="protein sequence ID" value="TPP50585.1"/>
    <property type="molecule type" value="Genomic_DNA"/>
</dbReference>
<feature type="region of interest" description="Disordered" evidence="1">
    <location>
        <begin position="39"/>
        <end position="79"/>
    </location>
</feature>
<evidence type="ECO:0000259" key="2">
    <source>
        <dbReference type="Pfam" id="PF26180"/>
    </source>
</evidence>
<dbReference type="Pfam" id="PF12364">
    <property type="entry name" value="DUF3648"/>
    <property type="match status" value="1"/>
</dbReference>
<dbReference type="InterPro" id="IPR022108">
    <property type="entry name" value="DUF3648"/>
</dbReference>
<dbReference type="Proteomes" id="UP000318447">
    <property type="component" value="Unassembled WGS sequence"/>
</dbReference>
<evidence type="ECO:0000313" key="3">
    <source>
        <dbReference type="EMBL" id="TPP50585.1"/>
    </source>
</evidence>
<feature type="domain" description="PAP/OAS1 substrate-binding-related" evidence="2">
    <location>
        <begin position="741"/>
        <end position="787"/>
    </location>
</feature>
<feature type="region of interest" description="Disordered" evidence="1">
    <location>
        <begin position="1318"/>
        <end position="1383"/>
    </location>
</feature>
<evidence type="ECO:0000313" key="4">
    <source>
        <dbReference type="Proteomes" id="UP000318447"/>
    </source>
</evidence>
<sequence>MEASGTLRSSGDSSPIVASTADASYDAAMPALRKSIVAAAGSSSKPGSPSSSLGNVSLPDTHSPRTQDLGGGEKDRLWLPDSLHNHRRTLSSGSTHLHELAARLRSDRMQAIRATSAAPPSRLRRSASLPTTGCNGSHIFSARLSTPSAAGGAGGGTGSCSSPTPLSERSGKKSSSRSSPQPPTVATPLLQRAPHAQDTARAKGGDTSHDGGGAQFSTRQLGYLSNSELSNAPDGSEPTPYTAGASASSSPTAAHATVNSAVPATGSLPLPPIPMMPGGGGNSSGVVPGAFLSPGYSQGHGSGGSGSLLYSNLPQPQFHPQHLGGARGQFVMMFNGAQGGDGAGDPIMMGYSMNGGAGGIDGGGGDYTMLVVARIQRTAATTATARRTAAVVATPYFHGGVSSTTGADANAMQGGLIMATGEGSSGAEGGGRGERAGFSNTQGQSSGGVGGSMHFRPPMPAASASGMSYYPPNSAAPATLAAAAGAPNNGSVNSSYVSCGSRGGVSGSMMARDGGAAVNGEARLPREEVMTADLAADAAPRSLFQFTPEVSPRLCRLIERELLTYLTPSLACLQRRRSQLETLAGYITAALRHAGRQTGHDYGDISYYIFGSVNMRTPLSSSSLSDGGGAALDASAKAVMLPVTTDSSTGSVDGTMQLTTTTDGCPRLVAPAVLSIASGEVLGRVRDYLRSFKTPVFVDSLVMAEVRVLKLAMEGCNYDITIGQFGGVNCVRFLHEMDAVIGDQHVLKRTLLLLKAWCCYEAHILGGQAGYIGSYAATVMLISMLNTVEFLEDADAGQIDSDGDGTAAAAARAAVTLDSLMSGDSTAEEEESLLQNPASSSSAPVTTAAKASTTKRTKADQEGEGLLSDITSPTSSNRGGRCHDRDSAGQPGPSPSRPAGRDTTAASPRPLSPLTLFARFLKFYAYFDFDRYCVTAFGPLPLHKITSTPLDLSYLEVDAAHSKPLEGVAASNRAATDLSFLGLTPEGEAAIGHLVRRRQQPLLTVSGVKHLLDQVNRSRRAERQARYEAHQQPAQRPEQQTDTNAAQNASEHRSTSASSLVQLNRPGCAAEDAGLMCPSCNTAVFPVRDMNVLDPLRWSSNMVRGVCRNHLQRIQRAFLEGLRLLDVASQELGGDMMQMDVTSVGASASAGRTAGGVGATGRRRAGAAAAKAAASPTSQWSAFSAASSSSRSWTDSAANGVAGQARVQQGAMSGASMYGSPGSAVEAGGDGAGEVQLCPGYPAPHSQCTLREAGVLEMLFPRTIEAIRKHSHLNCPWSCEGADAAALTGVPQCAGCTRPSLLCTPAIRRMCQPQLIFHPSSTSEGSNTAATGGRQPKQLQSTSGKATSSPTSTATPQQSLSLAVSPTQSKHHQGPGGRRGNAAAVEQVVSELEEAFAGQDTSEEARNGGPLGEAMVPVAEQPLTRDSAACGATGSQPPPPSSSTASASPLQGNVYGPGAAEATMHHHSHQMYSPGGACNSGGVGGAYLSAYPAMPLSASMPEEKYYAMHVGAAAGGSAGGAGSSYNANNGGGTGNPGHRTYATNPTVPVPMEGSGFPSGNHGYKGGGSCLHNINHHGNNSSSDSSAQALLLQRL</sequence>
<feature type="compositionally biased region" description="Polar residues" evidence="1">
    <location>
        <begin position="869"/>
        <end position="878"/>
    </location>
</feature>
<feature type="compositionally biased region" description="Polar residues" evidence="1">
    <location>
        <begin position="1319"/>
        <end position="1330"/>
    </location>
</feature>
<dbReference type="InterPro" id="IPR058921">
    <property type="entry name" value="PAP/OAS1-rel"/>
</dbReference>